<feature type="compositionally biased region" description="Acidic residues" evidence="1">
    <location>
        <begin position="422"/>
        <end position="439"/>
    </location>
</feature>
<evidence type="ECO:0000313" key="2">
    <source>
        <dbReference type="EMBL" id="POS70885.1"/>
    </source>
</evidence>
<dbReference type="AlphaFoldDB" id="A0A2P5HKV0"/>
<evidence type="ECO:0000313" key="3">
    <source>
        <dbReference type="Proteomes" id="UP000094444"/>
    </source>
</evidence>
<feature type="compositionally biased region" description="Basic and acidic residues" evidence="1">
    <location>
        <begin position="152"/>
        <end position="176"/>
    </location>
</feature>
<gene>
    <name evidence="2" type="ORF">DHEL01_v210724</name>
</gene>
<proteinExistence type="predicted"/>
<comment type="caution">
    <text evidence="2">The sequence shown here is derived from an EMBL/GenBank/DDBJ whole genome shotgun (WGS) entry which is preliminary data.</text>
</comment>
<accession>A0A2P5HKV0</accession>
<protein>
    <submittedName>
        <fullName evidence="2">Uncharacterized protein</fullName>
    </submittedName>
</protein>
<dbReference type="InParanoid" id="A0A2P5HKV0"/>
<feature type="compositionally biased region" description="Polar residues" evidence="1">
    <location>
        <begin position="37"/>
        <end position="50"/>
    </location>
</feature>
<organism evidence="2 3">
    <name type="scientific">Diaporthe helianthi</name>
    <dbReference type="NCBI Taxonomy" id="158607"/>
    <lineage>
        <taxon>Eukaryota</taxon>
        <taxon>Fungi</taxon>
        <taxon>Dikarya</taxon>
        <taxon>Ascomycota</taxon>
        <taxon>Pezizomycotina</taxon>
        <taxon>Sordariomycetes</taxon>
        <taxon>Sordariomycetidae</taxon>
        <taxon>Diaporthales</taxon>
        <taxon>Diaporthaceae</taxon>
        <taxon>Diaporthe</taxon>
    </lineage>
</organism>
<dbReference type="Proteomes" id="UP000094444">
    <property type="component" value="Unassembled WGS sequence"/>
</dbReference>
<feature type="compositionally biased region" description="Basic residues" evidence="1">
    <location>
        <begin position="140"/>
        <end position="151"/>
    </location>
</feature>
<dbReference type="OrthoDB" id="4779723at2759"/>
<name>A0A2P5HKV0_DIAHE</name>
<dbReference type="EMBL" id="MAVT02001451">
    <property type="protein sequence ID" value="POS70885.1"/>
    <property type="molecule type" value="Genomic_DNA"/>
</dbReference>
<sequence length="439" mass="48955">MASQPAKRRRTEPGPSVAGRAQQSDPLLAPRTTTTTPQPSSSAESHATPTTQPPRPLAVPENMTMPVHEALEYIDPHENTPHDLYLVLIYAAAAHSDVAEMMDRFACVHRDRIILQREMRELPARMGATAQFVPVMPKPPRARPGRPHGPARPKEVIEAEKAEKAARRAARLEARAARPPKVNVPPKEKRPKPPVQDKDFTYLVRRAEVELGRTGKYDNDKTGPKQSWSQKKKREYWQGKAVEVKAHMVWLQEHILQNMTDRERRYKQAVVVDAVTFGTKKNGLVAMKDLLRTILVDSGELARQLRTNWFSEFLDKFKKAIGLLRPEESAILRQDGEWNKDLRSLAAVLRAKGLPGEGLDDVLTEIAPGATIEIDSSSDSDEDDDSNGLVSLDRSDETSTDETDGSLVGGRFLEQVHFEGSSDSEAESSQEESSESDIE</sequence>
<feature type="region of interest" description="Disordered" evidence="1">
    <location>
        <begin position="371"/>
        <end position="439"/>
    </location>
</feature>
<feature type="region of interest" description="Disordered" evidence="1">
    <location>
        <begin position="134"/>
        <end position="196"/>
    </location>
</feature>
<feature type="compositionally biased region" description="Acidic residues" evidence="1">
    <location>
        <begin position="376"/>
        <end position="386"/>
    </location>
</feature>
<keyword evidence="3" id="KW-1185">Reference proteome</keyword>
<feature type="region of interest" description="Disordered" evidence="1">
    <location>
        <begin position="1"/>
        <end position="60"/>
    </location>
</feature>
<reference evidence="2" key="1">
    <citation type="submission" date="2017-09" db="EMBL/GenBank/DDBJ databases">
        <title>Polyketide synthases of a Diaporthe helianthi virulent isolate.</title>
        <authorList>
            <person name="Baroncelli R."/>
        </authorList>
    </citation>
    <scope>NUCLEOTIDE SEQUENCE [LARGE SCALE GENOMIC DNA]</scope>
    <source>
        <strain evidence="2">7/96</strain>
    </source>
</reference>
<evidence type="ECO:0000256" key="1">
    <source>
        <dbReference type="SAM" id="MobiDB-lite"/>
    </source>
</evidence>
<dbReference type="STRING" id="158607.A0A2P5HKV0"/>
<feature type="compositionally biased region" description="Basic residues" evidence="1">
    <location>
        <begin position="1"/>
        <end position="10"/>
    </location>
</feature>